<reference evidence="4" key="2">
    <citation type="submission" date="2015-02" db="UniProtKB">
        <authorList>
            <consortium name="EnsemblMetazoa"/>
        </authorList>
    </citation>
    <scope>IDENTIFICATION</scope>
</reference>
<keyword evidence="2" id="KW-0732">Signal</keyword>
<feature type="region of interest" description="Disordered" evidence="1">
    <location>
        <begin position="345"/>
        <end position="371"/>
    </location>
</feature>
<dbReference type="eggNOG" id="KOG3627">
    <property type="taxonomic scope" value="Eukaryota"/>
</dbReference>
<dbReference type="InterPro" id="IPR040479">
    <property type="entry name" value="CLIP_SPH_mas"/>
</dbReference>
<dbReference type="PROSITE" id="PS50240">
    <property type="entry name" value="TRYPSIN_DOM"/>
    <property type="match status" value="1"/>
</dbReference>
<dbReference type="PANTHER" id="PTHR24258:SF140">
    <property type="entry name" value="BCDNA.GH08420-RELATED"/>
    <property type="match status" value="1"/>
</dbReference>
<accession>T1JFG5</accession>
<evidence type="ECO:0000256" key="1">
    <source>
        <dbReference type="SAM" id="MobiDB-lite"/>
    </source>
</evidence>
<dbReference type="SMART" id="SM00020">
    <property type="entry name" value="Tryp_SPc"/>
    <property type="match status" value="1"/>
</dbReference>
<feature type="signal peptide" evidence="2">
    <location>
        <begin position="1"/>
        <end position="17"/>
    </location>
</feature>
<name>T1JFG5_STRMM</name>
<dbReference type="Proteomes" id="UP000014500">
    <property type="component" value="Unassembled WGS sequence"/>
</dbReference>
<dbReference type="PROSITE" id="PS00134">
    <property type="entry name" value="TRYPSIN_HIS"/>
    <property type="match status" value="1"/>
</dbReference>
<dbReference type="Pfam" id="PF00089">
    <property type="entry name" value="Trypsin"/>
    <property type="match status" value="1"/>
</dbReference>
<dbReference type="OMA" id="QVDAKNC"/>
<reference evidence="5" key="1">
    <citation type="submission" date="2011-05" db="EMBL/GenBank/DDBJ databases">
        <authorList>
            <person name="Richards S.R."/>
            <person name="Qu J."/>
            <person name="Jiang H."/>
            <person name="Jhangiani S.N."/>
            <person name="Agravi P."/>
            <person name="Goodspeed R."/>
            <person name="Gross S."/>
            <person name="Mandapat C."/>
            <person name="Jackson L."/>
            <person name="Mathew T."/>
            <person name="Pu L."/>
            <person name="Thornton R."/>
            <person name="Saada N."/>
            <person name="Wilczek-Boney K.B."/>
            <person name="Lee S."/>
            <person name="Kovar C."/>
            <person name="Wu Y."/>
            <person name="Scherer S.E."/>
            <person name="Worley K.C."/>
            <person name="Muzny D.M."/>
            <person name="Gibbs R."/>
        </authorList>
    </citation>
    <scope>NUCLEOTIDE SEQUENCE</scope>
    <source>
        <strain evidence="5">Brora</strain>
    </source>
</reference>
<dbReference type="HOGENOM" id="CLU_008987_0_0_1"/>
<evidence type="ECO:0000313" key="5">
    <source>
        <dbReference type="Proteomes" id="UP000014500"/>
    </source>
</evidence>
<dbReference type="EMBL" id="JH432161">
    <property type="status" value="NOT_ANNOTATED_CDS"/>
    <property type="molecule type" value="Genomic_DNA"/>
</dbReference>
<dbReference type="FunFam" id="2.40.10.10:FF:000082">
    <property type="entry name" value="Plasma kallikrein"/>
    <property type="match status" value="1"/>
</dbReference>
<keyword evidence="5" id="KW-1185">Reference proteome</keyword>
<organism evidence="4 5">
    <name type="scientific">Strigamia maritima</name>
    <name type="common">European centipede</name>
    <name type="synonym">Geophilus maritimus</name>
    <dbReference type="NCBI Taxonomy" id="126957"/>
    <lineage>
        <taxon>Eukaryota</taxon>
        <taxon>Metazoa</taxon>
        <taxon>Ecdysozoa</taxon>
        <taxon>Arthropoda</taxon>
        <taxon>Myriapoda</taxon>
        <taxon>Chilopoda</taxon>
        <taxon>Pleurostigmophora</taxon>
        <taxon>Geophilomorpha</taxon>
        <taxon>Linotaeniidae</taxon>
        <taxon>Strigamia</taxon>
    </lineage>
</organism>
<evidence type="ECO:0000256" key="2">
    <source>
        <dbReference type="SAM" id="SignalP"/>
    </source>
</evidence>
<dbReference type="CDD" id="cd00190">
    <property type="entry name" value="Tryp_SPc"/>
    <property type="match status" value="1"/>
</dbReference>
<feature type="chain" id="PRO_5004579592" description="Peptidase S1 domain-containing protein" evidence="2">
    <location>
        <begin position="18"/>
        <end position="725"/>
    </location>
</feature>
<protein>
    <recommendedName>
        <fullName evidence="3">Peptidase S1 domain-containing protein</fullName>
    </recommendedName>
</protein>
<evidence type="ECO:0000259" key="3">
    <source>
        <dbReference type="PROSITE" id="PS50240"/>
    </source>
</evidence>
<dbReference type="InterPro" id="IPR009003">
    <property type="entry name" value="Peptidase_S1_PA"/>
</dbReference>
<dbReference type="STRING" id="126957.T1JFG5"/>
<dbReference type="InterPro" id="IPR043504">
    <property type="entry name" value="Peptidase_S1_PA_chymotrypsin"/>
</dbReference>
<dbReference type="PRINTS" id="PR00722">
    <property type="entry name" value="CHYMOTRYPSIN"/>
</dbReference>
<dbReference type="Gene3D" id="2.40.10.10">
    <property type="entry name" value="Trypsin-like serine proteases"/>
    <property type="match status" value="1"/>
</dbReference>
<dbReference type="SUPFAM" id="SSF50494">
    <property type="entry name" value="Trypsin-like serine proteases"/>
    <property type="match status" value="1"/>
</dbReference>
<dbReference type="AlphaFoldDB" id="T1JFG5"/>
<dbReference type="PhylomeDB" id="T1JFG5"/>
<dbReference type="Pfam" id="PF18398">
    <property type="entry name" value="CLIP_SPH_mas"/>
    <property type="match status" value="5"/>
</dbReference>
<evidence type="ECO:0000313" key="4">
    <source>
        <dbReference type="EnsemblMetazoa" id="SMAR012579-PA"/>
    </source>
</evidence>
<feature type="domain" description="Peptidase S1" evidence="3">
    <location>
        <begin position="477"/>
        <end position="717"/>
    </location>
</feature>
<dbReference type="InterPro" id="IPR001254">
    <property type="entry name" value="Trypsin_dom"/>
</dbReference>
<dbReference type="GO" id="GO:0004252">
    <property type="term" value="F:serine-type endopeptidase activity"/>
    <property type="evidence" value="ECO:0007669"/>
    <property type="project" value="InterPro"/>
</dbReference>
<dbReference type="InterPro" id="IPR001314">
    <property type="entry name" value="Peptidase_S1A"/>
</dbReference>
<proteinExistence type="predicted"/>
<dbReference type="InterPro" id="IPR018114">
    <property type="entry name" value="TRYPSIN_HIS"/>
</dbReference>
<dbReference type="EnsemblMetazoa" id="SMAR012579-RA">
    <property type="protein sequence ID" value="SMAR012579-PA"/>
    <property type="gene ID" value="SMAR012579"/>
</dbReference>
<sequence length="725" mass="76943">MATYWCVILTIFSIASAQDTSSILGLLSSIASSSTSAECPGECHHAMFSAMFCSKVLEDIDCGSPQQRCCVAADETNENDSLESTTSSSSLRPIPLDTITTTTAVSPLTPISIVTHLTVLDDSKPTSTIPKCPGVCVKPDIALFCGRVIDDDSCINGHKCCTMGETIQSQPLIISQPSTTTTTTTTLKGTVAPTTNHVIIIRGTTPTTSTASTASTTSLASTTEDPTACEGSCVAGFLSLLCDDIDQFGTCPGTQRCCVVRRLVSSTPAGPIKCPGYCMPGLLSGMCNKPARLMPDAIDCTDGTICCDNSGRDLPSPTTVSLPPRPAEFPLFPLLLNAAQALQSSQGSAQGSAQMPMFDQRNPSNFNTDRLDPGNVRRNVCPVPCIHAFLSMTCFGNSVLLENFTCSKDNLVCCVSKNSIQMPPGDYPVRPAHPPPINAQSPPTEVQQSQPSMMTSLSTKKFSCGIKNVNRVETPRIMGGQNSAPGEWCWQVALVSATNQYMCGGALIGTQWVLTAAHCINSVLKSGENYEVRVGVYDFNGQVGSAGAQTIKVSTTYVHHNHNSQTLDNNIALLKLADHAELREGVCLVCLPARGMDVIPGKRCTVTGYGYMGENGPIPLRIRDVELPIVADAECMKKINAVTDRIFVLPTSSFCAGGEEGTDACQGDGGGPMTCEVDGFYELTGIVSWGFGCGRKDVPGVYVKVSSYIGWINQIISINNHHKPS</sequence>
<dbReference type="PANTHER" id="PTHR24258">
    <property type="entry name" value="SERINE PROTEASE-RELATED"/>
    <property type="match status" value="1"/>
</dbReference>
<feature type="compositionally biased region" description="Low complexity" evidence="1">
    <location>
        <begin position="345"/>
        <end position="354"/>
    </location>
</feature>
<dbReference type="GO" id="GO:0006508">
    <property type="term" value="P:proteolysis"/>
    <property type="evidence" value="ECO:0007669"/>
    <property type="project" value="InterPro"/>
</dbReference>